<keyword evidence="1" id="KW-0175">Coiled coil</keyword>
<protein>
    <submittedName>
        <fullName evidence="3">SlyX protein</fullName>
    </submittedName>
</protein>
<sequence>MTQPNDAMEERLAHLIRQVEELSDEVARQSREIDTLNRRVAMLMMREAERESEGAGGVVMGDERPPHY</sequence>
<feature type="coiled-coil region" evidence="1">
    <location>
        <begin position="5"/>
        <end position="39"/>
    </location>
</feature>
<gene>
    <name evidence="3" type="ORF">SAMN04488045_0553</name>
</gene>
<dbReference type="Proteomes" id="UP000236752">
    <property type="component" value="Unassembled WGS sequence"/>
</dbReference>
<reference evidence="3 4" key="1">
    <citation type="submission" date="2016-10" db="EMBL/GenBank/DDBJ databases">
        <authorList>
            <person name="de Groot N.N."/>
        </authorList>
    </citation>
    <scope>NUCLEOTIDE SEQUENCE [LARGE SCALE GENOMIC DNA]</scope>
    <source>
        <strain evidence="3 4">DSM 26915</strain>
    </source>
</reference>
<dbReference type="RefSeq" id="WP_103908928.1">
    <property type="nucleotide sequence ID" value="NZ_FNUZ01000001.1"/>
</dbReference>
<accession>A0A1H5TD80</accession>
<organism evidence="3 4">
    <name type="scientific">Thalassococcus halodurans</name>
    <dbReference type="NCBI Taxonomy" id="373675"/>
    <lineage>
        <taxon>Bacteria</taxon>
        <taxon>Pseudomonadati</taxon>
        <taxon>Pseudomonadota</taxon>
        <taxon>Alphaproteobacteria</taxon>
        <taxon>Rhodobacterales</taxon>
        <taxon>Roseobacteraceae</taxon>
        <taxon>Thalassococcus</taxon>
    </lineage>
</organism>
<dbReference type="AlphaFoldDB" id="A0A1H5TD80"/>
<evidence type="ECO:0000313" key="4">
    <source>
        <dbReference type="Proteomes" id="UP000236752"/>
    </source>
</evidence>
<proteinExistence type="predicted"/>
<evidence type="ECO:0000256" key="2">
    <source>
        <dbReference type="SAM" id="MobiDB-lite"/>
    </source>
</evidence>
<evidence type="ECO:0000256" key="1">
    <source>
        <dbReference type="SAM" id="Coils"/>
    </source>
</evidence>
<dbReference type="EMBL" id="FNUZ01000001">
    <property type="protein sequence ID" value="SEF59967.1"/>
    <property type="molecule type" value="Genomic_DNA"/>
</dbReference>
<dbReference type="OrthoDB" id="285836at2"/>
<dbReference type="InterPro" id="IPR007236">
    <property type="entry name" value="SlyX"/>
</dbReference>
<name>A0A1H5TD80_9RHOB</name>
<feature type="region of interest" description="Disordered" evidence="2">
    <location>
        <begin position="48"/>
        <end position="68"/>
    </location>
</feature>
<keyword evidence="4" id="KW-1185">Reference proteome</keyword>
<evidence type="ECO:0000313" key="3">
    <source>
        <dbReference type="EMBL" id="SEF59967.1"/>
    </source>
</evidence>
<dbReference type="Pfam" id="PF04102">
    <property type="entry name" value="SlyX"/>
    <property type="match status" value="1"/>
</dbReference>